<accession>A0ABQ7E667</accession>
<sequence length="183" mass="19261">MTLRSVAGKLLDTISFTYFFIEGDTFIASLNGISNVILSNAFLQIDLSSSHLVCVWLGGKGGRVLYTLSIAGSVGVGSRSTLFSECRSILTVFCRSTLVLPCRSISASSSISPSSSSSSMASSSVLGLCLSRGIHDSVLGSSRSIGHDLLSPVSSTTACFSVLLISIAFRMRRFSLLNNTALT</sequence>
<dbReference type="EMBL" id="QGKV02000299">
    <property type="protein sequence ID" value="KAF3592713.1"/>
    <property type="molecule type" value="Genomic_DNA"/>
</dbReference>
<gene>
    <name evidence="1" type="ORF">DY000_02023820</name>
</gene>
<protein>
    <submittedName>
        <fullName evidence="1">Uncharacterized protein</fullName>
    </submittedName>
</protein>
<reference evidence="1 2" key="1">
    <citation type="journal article" date="2020" name="BMC Genomics">
        <title>Intraspecific diversification of the crop wild relative Brassica cretica Lam. using demographic model selection.</title>
        <authorList>
            <person name="Kioukis A."/>
            <person name="Michalopoulou V.A."/>
            <person name="Briers L."/>
            <person name="Pirintsos S."/>
            <person name="Studholme D.J."/>
            <person name="Pavlidis P."/>
            <person name="Sarris P.F."/>
        </authorList>
    </citation>
    <scope>NUCLEOTIDE SEQUENCE [LARGE SCALE GENOMIC DNA]</scope>
    <source>
        <strain evidence="2">cv. PFS-1207/04</strain>
    </source>
</reference>
<evidence type="ECO:0000313" key="2">
    <source>
        <dbReference type="Proteomes" id="UP000266723"/>
    </source>
</evidence>
<dbReference type="Proteomes" id="UP000266723">
    <property type="component" value="Unassembled WGS sequence"/>
</dbReference>
<keyword evidence="2" id="KW-1185">Reference proteome</keyword>
<evidence type="ECO:0000313" key="1">
    <source>
        <dbReference type="EMBL" id="KAF3592713.1"/>
    </source>
</evidence>
<organism evidence="1 2">
    <name type="scientific">Brassica cretica</name>
    <name type="common">Mustard</name>
    <dbReference type="NCBI Taxonomy" id="69181"/>
    <lineage>
        <taxon>Eukaryota</taxon>
        <taxon>Viridiplantae</taxon>
        <taxon>Streptophyta</taxon>
        <taxon>Embryophyta</taxon>
        <taxon>Tracheophyta</taxon>
        <taxon>Spermatophyta</taxon>
        <taxon>Magnoliopsida</taxon>
        <taxon>eudicotyledons</taxon>
        <taxon>Gunneridae</taxon>
        <taxon>Pentapetalae</taxon>
        <taxon>rosids</taxon>
        <taxon>malvids</taxon>
        <taxon>Brassicales</taxon>
        <taxon>Brassicaceae</taxon>
        <taxon>Brassiceae</taxon>
        <taxon>Brassica</taxon>
    </lineage>
</organism>
<proteinExistence type="predicted"/>
<name>A0ABQ7E667_BRACR</name>
<comment type="caution">
    <text evidence="1">The sequence shown here is derived from an EMBL/GenBank/DDBJ whole genome shotgun (WGS) entry which is preliminary data.</text>
</comment>